<keyword evidence="2" id="KW-0472">Membrane</keyword>
<evidence type="ECO:0000256" key="2">
    <source>
        <dbReference type="SAM" id="Phobius"/>
    </source>
</evidence>
<dbReference type="InterPro" id="IPR008044">
    <property type="entry name" value="Phage_lysin"/>
</dbReference>
<feature type="transmembrane region" description="Helical" evidence="2">
    <location>
        <begin position="12"/>
        <end position="38"/>
    </location>
</feature>
<dbReference type="EMBL" id="JAQMJT010000006">
    <property type="protein sequence ID" value="MDB8614105.1"/>
    <property type="molecule type" value="Genomic_DNA"/>
</dbReference>
<dbReference type="InterPro" id="IPR016047">
    <property type="entry name" value="M23ase_b-sheet_dom"/>
</dbReference>
<dbReference type="PANTHER" id="PTHR21666:SF285">
    <property type="entry name" value="M23 FAMILY METALLOPEPTIDASE"/>
    <property type="match status" value="1"/>
</dbReference>
<feature type="compositionally biased region" description="Polar residues" evidence="1">
    <location>
        <begin position="522"/>
        <end position="533"/>
    </location>
</feature>
<feature type="compositionally biased region" description="Acidic residues" evidence="1">
    <location>
        <begin position="66"/>
        <end position="82"/>
    </location>
</feature>
<feature type="domain" description="Bacteriophage lysin" evidence="4">
    <location>
        <begin position="355"/>
        <end position="501"/>
    </location>
</feature>
<organism evidence="6 7">
    <name type="scientific">Streptococcus salivarius</name>
    <dbReference type="NCBI Taxonomy" id="1304"/>
    <lineage>
        <taxon>Bacteria</taxon>
        <taxon>Bacillati</taxon>
        <taxon>Bacillota</taxon>
        <taxon>Bacilli</taxon>
        <taxon>Lactobacillales</taxon>
        <taxon>Streptococcaceae</taxon>
        <taxon>Streptococcus</taxon>
    </lineage>
</organism>
<dbReference type="AlphaFoldDB" id="A0AAW6D6P5"/>
<reference evidence="6" key="1">
    <citation type="submission" date="2023-01" db="EMBL/GenBank/DDBJ databases">
        <title>Human gut microbiome strain richness.</title>
        <authorList>
            <person name="Chen-Liaw A."/>
        </authorList>
    </citation>
    <scope>NUCLEOTIDE SEQUENCE</scope>
    <source>
        <strain evidence="6">1001095st1_G4_1001095IJ_161003</strain>
    </source>
</reference>
<comment type="caution">
    <text evidence="6">The sequence shown here is derived from an EMBL/GenBank/DDBJ whole genome shotgun (WGS) entry which is preliminary data.</text>
</comment>
<feature type="domain" description="M23ase beta-sheet core" evidence="3">
    <location>
        <begin position="560"/>
        <end position="652"/>
    </location>
</feature>
<keyword evidence="2" id="KW-0812">Transmembrane</keyword>
<dbReference type="Gene3D" id="1.10.530.10">
    <property type="match status" value="1"/>
</dbReference>
<dbReference type="InterPro" id="IPR050570">
    <property type="entry name" value="Cell_wall_metabolism_enzyme"/>
</dbReference>
<proteinExistence type="predicted"/>
<dbReference type="InterPro" id="IPR041219">
    <property type="entry name" value="Phage_lysozyme2"/>
</dbReference>
<protein>
    <submittedName>
        <fullName evidence="6">Phage tail tip lysozyme</fullName>
    </submittedName>
</protein>
<name>A0AAW6D6P5_STRSL</name>
<dbReference type="Pfam" id="PF01551">
    <property type="entry name" value="Peptidase_M23"/>
    <property type="match status" value="1"/>
</dbReference>
<feature type="compositionally biased region" description="Basic and acidic residues" evidence="1">
    <location>
        <begin position="342"/>
        <end position="351"/>
    </location>
</feature>
<sequence>MKRIGDKAARVLLTIFGVKTTIIIGTILTFAVILIAIITGLMGTISTSGGKGSKTNAQCVTYQKDGDEEDDDEEDDDEEDDDGSKPQSTSTKTDSASAGDSDPFTKGTKAYENAHKVFMAFVNAGLSGESAAGAVGWANSEGSYDIIGRAQGHYGGGINDSISKGAVPTTGGTSNTLGGGGIFQFDPYTKYAPLNSPDWEDADKMVAFVIDAISKGDWNPAYDESGHNWSFQEFAKQTNIDETAMSWNAYERGNMAYVKPDQKKADARKFAEVFEASKYKYDDAKFQKAFGGGGASSNNSSSSSQSSDDDDGDDDEEDSDNEDDDNDSSSSSSSSDSSNKASKKDSDKDKKTIDTDKAIKWYKDKLGKVKYSRDARTGPDSYDHSSALYYALVDGGAKESGSPVDTDSEHDWLKDNGYELVYEGAWSSKDDVQNREKGDVIIWGTKGSSSGDKGQTMLVEDKENIIQCSPSTDGIAENNYGQYRDRITMDYGKVYVYRPKESKDKKDKDDDKEEVDADTCGDSDSSNLSTDTGQPLDVPYTITQLFGASANAGGPNAGSGHTGMDLAAPEGSPIYAVTDGEVVEVNEEAMNIDGNHVMHTLPDGTIIYYGHMRDVPLVKKGDKVKKGQLIGYVGQTGAATGPHIHFERRKTKVFQYGDFLSPASIILGDTQPQVGMVIDPKTQKGGAPSKE</sequence>
<feature type="compositionally biased region" description="Acidic residues" evidence="1">
    <location>
        <begin position="307"/>
        <end position="327"/>
    </location>
</feature>
<feature type="domain" description="Phage tail lysozyme" evidence="5">
    <location>
        <begin position="112"/>
        <end position="274"/>
    </location>
</feature>
<evidence type="ECO:0000313" key="7">
    <source>
        <dbReference type="Proteomes" id="UP001210204"/>
    </source>
</evidence>
<gene>
    <name evidence="6" type="ORF">PNU26_06820</name>
</gene>
<dbReference type="PANTHER" id="PTHR21666">
    <property type="entry name" value="PEPTIDASE-RELATED"/>
    <property type="match status" value="1"/>
</dbReference>
<feature type="region of interest" description="Disordered" evidence="1">
    <location>
        <begin position="291"/>
        <end position="351"/>
    </location>
</feature>
<dbReference type="Gene3D" id="2.70.70.10">
    <property type="entry name" value="Glucose Permease (Domain IIA)"/>
    <property type="match status" value="1"/>
</dbReference>
<dbReference type="SUPFAM" id="SSF51261">
    <property type="entry name" value="Duplicated hybrid motif"/>
    <property type="match status" value="1"/>
</dbReference>
<feature type="compositionally biased region" description="Low complexity" evidence="1">
    <location>
        <begin position="296"/>
        <end position="306"/>
    </location>
</feature>
<dbReference type="CDD" id="cd12797">
    <property type="entry name" value="M23_peptidase"/>
    <property type="match status" value="1"/>
</dbReference>
<dbReference type="Proteomes" id="UP001210204">
    <property type="component" value="Unassembled WGS sequence"/>
</dbReference>
<feature type="compositionally biased region" description="Polar residues" evidence="1">
    <location>
        <begin position="85"/>
        <end position="98"/>
    </location>
</feature>
<accession>A0AAW6D6P5</accession>
<evidence type="ECO:0000259" key="5">
    <source>
        <dbReference type="Pfam" id="PF18013"/>
    </source>
</evidence>
<dbReference type="InterPro" id="IPR011055">
    <property type="entry name" value="Dup_hybrid_motif"/>
</dbReference>
<keyword evidence="2" id="KW-1133">Transmembrane helix</keyword>
<dbReference type="GO" id="GO:0004222">
    <property type="term" value="F:metalloendopeptidase activity"/>
    <property type="evidence" value="ECO:0007669"/>
    <property type="project" value="TreeGrafter"/>
</dbReference>
<feature type="compositionally biased region" description="Low complexity" evidence="1">
    <location>
        <begin position="328"/>
        <end position="340"/>
    </location>
</feature>
<dbReference type="Pfam" id="PF18013">
    <property type="entry name" value="Phage_lysozyme2"/>
    <property type="match status" value="1"/>
</dbReference>
<evidence type="ECO:0000259" key="3">
    <source>
        <dbReference type="Pfam" id="PF01551"/>
    </source>
</evidence>
<evidence type="ECO:0000313" key="6">
    <source>
        <dbReference type="EMBL" id="MDB8614105.1"/>
    </source>
</evidence>
<feature type="region of interest" description="Disordered" evidence="1">
    <location>
        <begin position="63"/>
        <end position="106"/>
    </location>
</feature>
<feature type="compositionally biased region" description="Acidic residues" evidence="1">
    <location>
        <begin position="510"/>
        <end position="521"/>
    </location>
</feature>
<feature type="region of interest" description="Disordered" evidence="1">
    <location>
        <begin position="501"/>
        <end position="535"/>
    </location>
</feature>
<evidence type="ECO:0000259" key="4">
    <source>
        <dbReference type="Pfam" id="PF05382"/>
    </source>
</evidence>
<dbReference type="Pfam" id="PF05382">
    <property type="entry name" value="Amidase_5"/>
    <property type="match status" value="1"/>
</dbReference>
<evidence type="ECO:0000256" key="1">
    <source>
        <dbReference type="SAM" id="MobiDB-lite"/>
    </source>
</evidence>
<dbReference type="RefSeq" id="WP_195918001.1">
    <property type="nucleotide sequence ID" value="NZ_JADOZZ010000004.1"/>
</dbReference>